<organism evidence="2 3">
    <name type="scientific">Saonia flava</name>
    <dbReference type="NCBI Taxonomy" id="523696"/>
    <lineage>
        <taxon>Bacteria</taxon>
        <taxon>Pseudomonadati</taxon>
        <taxon>Bacteroidota</taxon>
        <taxon>Flavobacteriia</taxon>
        <taxon>Flavobacteriales</taxon>
        <taxon>Flavobacteriaceae</taxon>
        <taxon>Saonia</taxon>
    </lineage>
</organism>
<dbReference type="RefSeq" id="WP_167965472.1">
    <property type="nucleotide sequence ID" value="NZ_JAATJJ010000002.1"/>
</dbReference>
<keyword evidence="3" id="KW-1185">Reference proteome</keyword>
<dbReference type="Proteomes" id="UP000590442">
    <property type="component" value="Unassembled WGS sequence"/>
</dbReference>
<dbReference type="InterPro" id="IPR013783">
    <property type="entry name" value="Ig-like_fold"/>
</dbReference>
<accession>A0A846R6P9</accession>
<gene>
    <name evidence="2" type="ORF">GGR42_002940</name>
</gene>
<proteinExistence type="predicted"/>
<protein>
    <submittedName>
        <fullName evidence="2">Gliding motility-associated-like protein</fullName>
    </submittedName>
</protein>
<feature type="signal peptide" evidence="1">
    <location>
        <begin position="1"/>
        <end position="19"/>
    </location>
</feature>
<dbReference type="Gene3D" id="2.60.40.10">
    <property type="entry name" value="Immunoglobulins"/>
    <property type="match status" value="2"/>
</dbReference>
<dbReference type="NCBIfam" id="TIGR04131">
    <property type="entry name" value="Bac_Flav_CTERM"/>
    <property type="match status" value="1"/>
</dbReference>
<dbReference type="AlphaFoldDB" id="A0A846R6P9"/>
<dbReference type="EMBL" id="JAATJJ010000002">
    <property type="protein sequence ID" value="NJB72449.1"/>
    <property type="molecule type" value="Genomic_DNA"/>
</dbReference>
<name>A0A846R6P9_9FLAO</name>
<evidence type="ECO:0000313" key="3">
    <source>
        <dbReference type="Proteomes" id="UP000590442"/>
    </source>
</evidence>
<sequence>MQKKLLYLFLTLICSLGYGQECPSLISPPNGSLQVPVFNNISWEPVAGVTGYIISLGTTPGGTEIVNEQSVGSTNSYQPPLGLPENTEIFVTITLFFFDQPDIVCPSQSFITETIDQAPLCTSLSNPINGSVNINPSTNLTWDYAYSAQGYRITLGTTPAGGDILNDFDVGNVLSYNPPTDLPPNTQIYVEITPYNSIGATSCSAASFATSTEAILPNCATMISPLNGAINVPLTPFLEWTEIPGAIGYHVSIGSSPFISDVLDNVTFSANSTFVLNFEPNRTFFITIVPFNSAGEAIGCSQESFSTVLGCGPYYDAATGELITRNPEINFPDTISFCQSETPFVIYSPDTADGYRWYKLDDFGNETLISENKEVSLTEKGQYRYEAYNVISQSANTIECPSSKEFSVISSEIATITSMNITGPSNNFTITVETTGSGDYEYALNNINGPYQDSNVFGPVPLDSNYTVYVRDKNGCGIAEKNIEQDLTLEGFPKFFSPNGDGINDFWQYIAPPITNELTIDTIYIFDRFGNFLVEIDTESQGWDGMHKGKALPASSYWFKVVLEDGKPLQGPFALKR</sequence>
<evidence type="ECO:0000313" key="2">
    <source>
        <dbReference type="EMBL" id="NJB72449.1"/>
    </source>
</evidence>
<reference evidence="2 3" key="1">
    <citation type="submission" date="2020-03" db="EMBL/GenBank/DDBJ databases">
        <title>Genomic Encyclopedia of Type Strains, Phase IV (KMG-IV): sequencing the most valuable type-strain genomes for metagenomic binning, comparative biology and taxonomic classification.</title>
        <authorList>
            <person name="Goeker M."/>
        </authorList>
    </citation>
    <scope>NUCLEOTIDE SEQUENCE [LARGE SCALE GENOMIC DNA]</scope>
    <source>
        <strain evidence="2 3">DSM 29762</strain>
    </source>
</reference>
<dbReference type="InterPro" id="IPR026341">
    <property type="entry name" value="T9SS_type_B"/>
</dbReference>
<comment type="caution">
    <text evidence="2">The sequence shown here is derived from an EMBL/GenBank/DDBJ whole genome shotgun (WGS) entry which is preliminary data.</text>
</comment>
<keyword evidence="1" id="KW-0732">Signal</keyword>
<evidence type="ECO:0000256" key="1">
    <source>
        <dbReference type="SAM" id="SignalP"/>
    </source>
</evidence>
<dbReference type="Pfam" id="PF13585">
    <property type="entry name" value="CHU_C"/>
    <property type="match status" value="1"/>
</dbReference>
<feature type="chain" id="PRO_5032934314" evidence="1">
    <location>
        <begin position="20"/>
        <end position="577"/>
    </location>
</feature>